<dbReference type="KEGG" id="aplc:110990001"/>
<dbReference type="Gene3D" id="2.60.40.10">
    <property type="entry name" value="Immunoglobulins"/>
    <property type="match status" value="1"/>
</dbReference>
<dbReference type="PROSITE" id="PS50835">
    <property type="entry name" value="IG_LIKE"/>
    <property type="match status" value="1"/>
</dbReference>
<evidence type="ECO:0000313" key="5">
    <source>
        <dbReference type="RefSeq" id="XP_022110443.1"/>
    </source>
</evidence>
<dbReference type="SUPFAM" id="SSF48726">
    <property type="entry name" value="Immunoglobulin"/>
    <property type="match status" value="1"/>
</dbReference>
<keyword evidence="2" id="KW-0472">Membrane</keyword>
<organism evidence="4 5">
    <name type="scientific">Acanthaster planci</name>
    <name type="common">Crown-of-thorns starfish</name>
    <dbReference type="NCBI Taxonomy" id="133434"/>
    <lineage>
        <taxon>Eukaryota</taxon>
        <taxon>Metazoa</taxon>
        <taxon>Echinodermata</taxon>
        <taxon>Eleutherozoa</taxon>
        <taxon>Asterozoa</taxon>
        <taxon>Asteroidea</taxon>
        <taxon>Valvatacea</taxon>
        <taxon>Valvatida</taxon>
        <taxon>Acanthasteridae</taxon>
        <taxon>Acanthaster</taxon>
    </lineage>
</organism>
<gene>
    <name evidence="5" type="primary">LOC110990001</name>
</gene>
<feature type="region of interest" description="Disordered" evidence="1">
    <location>
        <begin position="259"/>
        <end position="278"/>
    </location>
</feature>
<protein>
    <submittedName>
        <fullName evidence="5">Uncharacterized protein LOC110990001</fullName>
    </submittedName>
</protein>
<evidence type="ECO:0000259" key="3">
    <source>
        <dbReference type="PROSITE" id="PS50835"/>
    </source>
</evidence>
<keyword evidence="2" id="KW-0812">Transmembrane</keyword>
<dbReference type="GeneID" id="110990001"/>
<dbReference type="InterPro" id="IPR007110">
    <property type="entry name" value="Ig-like_dom"/>
</dbReference>
<reference evidence="5" key="1">
    <citation type="submission" date="2025-08" db="UniProtKB">
        <authorList>
            <consortium name="RefSeq"/>
        </authorList>
    </citation>
    <scope>IDENTIFICATION</scope>
</reference>
<evidence type="ECO:0000256" key="2">
    <source>
        <dbReference type="SAM" id="Phobius"/>
    </source>
</evidence>
<dbReference type="InterPro" id="IPR036179">
    <property type="entry name" value="Ig-like_dom_sf"/>
</dbReference>
<dbReference type="OMA" id="VTHANEF"/>
<feature type="domain" description="Ig-like" evidence="3">
    <location>
        <begin position="46"/>
        <end position="132"/>
    </location>
</feature>
<name>A0A8B7ZY24_ACAPL</name>
<dbReference type="Proteomes" id="UP000694845">
    <property type="component" value="Unplaced"/>
</dbReference>
<keyword evidence="2" id="KW-1133">Transmembrane helix</keyword>
<dbReference type="AlphaFoldDB" id="A0A8B7ZY24"/>
<dbReference type="OrthoDB" id="9355041at2759"/>
<feature type="region of interest" description="Disordered" evidence="1">
    <location>
        <begin position="393"/>
        <end position="416"/>
    </location>
</feature>
<proteinExistence type="predicted"/>
<keyword evidence="4" id="KW-1185">Reference proteome</keyword>
<dbReference type="InterPro" id="IPR013783">
    <property type="entry name" value="Ig-like_fold"/>
</dbReference>
<accession>A0A8B7ZY24</accession>
<feature type="transmembrane region" description="Helical" evidence="2">
    <location>
        <begin position="316"/>
        <end position="337"/>
    </location>
</feature>
<dbReference type="RefSeq" id="XP_022110443.1">
    <property type="nucleotide sequence ID" value="XM_022254751.1"/>
</dbReference>
<sequence>MMAKQGFIRPLPQALVLLQYLLAAGVVCMIGVRKGVGALTLTRGGPATPDEFYNVFMGGTLNLTCYVSNHLWEPVRWAKCHNSELSWLTANSTVLQDYARLSISVFRYNNSYRAYSIQIMNITRFDLGFYKCCAWWWRIWWYDVCGYAHVHVDEQTESFPRENPTCSKTLESPTNITVWCETVQDVPGVNISWTIKETGEKITARGYHSRTEQQQRVGASFHLEQRLWNQVLVCTVTSSAFPGLNRKCSIGPFDRPTSTAETQNSYGPITLHGHKDRPTTLPRSLQTAVFMNNSVDSQLQTVPTPPDPTKGYNNSGAIAAGVIIPALFGLSFLILIIRHKWPRKNWVPNDGASGRTATNAGSNDLELHDVVVIPYAVTTLPTPDSETTKRYYRSAHEAASTSDAKTLASPYERNKDTLCMTEVQEQDGEQG</sequence>
<evidence type="ECO:0000256" key="1">
    <source>
        <dbReference type="SAM" id="MobiDB-lite"/>
    </source>
</evidence>
<evidence type="ECO:0000313" key="4">
    <source>
        <dbReference type="Proteomes" id="UP000694845"/>
    </source>
</evidence>